<dbReference type="RefSeq" id="WP_013423956.1">
    <property type="nucleotide sequence ID" value="NC_014666.1"/>
</dbReference>
<dbReference type="Gene3D" id="3.20.20.140">
    <property type="entry name" value="Metal-dependent hydrolases"/>
    <property type="match status" value="1"/>
</dbReference>
<dbReference type="GO" id="GO:0005737">
    <property type="term" value="C:cytoplasm"/>
    <property type="evidence" value="ECO:0007669"/>
    <property type="project" value="TreeGrafter"/>
</dbReference>
<dbReference type="SUPFAM" id="SSF51556">
    <property type="entry name" value="Metallo-dependent hydrolases"/>
    <property type="match status" value="1"/>
</dbReference>
<dbReference type="OrthoDB" id="8673349at2"/>
<keyword evidence="3" id="KW-0378">Hydrolase</keyword>
<evidence type="ECO:0000313" key="4">
    <source>
        <dbReference type="Proteomes" id="UP000002484"/>
    </source>
</evidence>
<dbReference type="KEGG" id="fri:FraEuI1c_2811"/>
<evidence type="ECO:0000256" key="1">
    <source>
        <dbReference type="ARBA" id="ARBA00023239"/>
    </source>
</evidence>
<accession>E3J7T4</accession>
<dbReference type="Proteomes" id="UP000002484">
    <property type="component" value="Chromosome"/>
</dbReference>
<dbReference type="AlphaFoldDB" id="E3J7T4"/>
<evidence type="ECO:0000259" key="2">
    <source>
        <dbReference type="Pfam" id="PF04909"/>
    </source>
</evidence>
<gene>
    <name evidence="3" type="ordered locus">FraEuI1c_2811</name>
</gene>
<dbReference type="PANTHER" id="PTHR21240:SF28">
    <property type="entry name" value="ISO-OROTATE DECARBOXYLASE (EUROFUNG)"/>
    <property type="match status" value="1"/>
</dbReference>
<sequence length="381" mass="41717">MTTTSTVAPAAQGVPEQTGLFDADGHVMEDVPAIVSKLPDKWRAPRERLLKNDLSRLHGMSIFPPLGYLSTIPTPGRSALGRGPKETGIDPASWEFFLGEVGIERTVLYPTLGLTVGRLRDAEYAVAITRAYNDWMAETYIQHPSGKFQAAALLPLQKPDEAVRELRRVVEDLGFRAAVLPAHGLHNHLGSEMFFPVYEAAQDLDVGLSVHGGIHDGFGFDDFNVFAAVHALGFPFGLLISLGGMLFNNVFERFPGLRVAFLEGGAAWILMAAERFSESFGATPSLNSEALHLPEGTSVRDYLSELMKSDRIVIGCEGGEHHLVTAMEYFGTAPFMYSSDFPHEVNVKSCLHELEELDELPVDAASRALLRGGTARKFYKL</sequence>
<dbReference type="InterPro" id="IPR032465">
    <property type="entry name" value="ACMSD"/>
</dbReference>
<dbReference type="GO" id="GO:0016831">
    <property type="term" value="F:carboxy-lyase activity"/>
    <property type="evidence" value="ECO:0007669"/>
    <property type="project" value="InterPro"/>
</dbReference>
<dbReference type="InterPro" id="IPR006680">
    <property type="entry name" value="Amidohydro-rel"/>
</dbReference>
<dbReference type="HOGENOM" id="CLU_039329_0_0_11"/>
<dbReference type="Pfam" id="PF04909">
    <property type="entry name" value="Amidohydro_2"/>
    <property type="match status" value="1"/>
</dbReference>
<protein>
    <submittedName>
        <fullName evidence="3">Amidohydrolase 2</fullName>
    </submittedName>
</protein>
<organism evidence="3 4">
    <name type="scientific">Pseudofrankia inefficax (strain DSM 45817 / CECT 9037 / DDB 130130 / EuI1c)</name>
    <name type="common">Frankia inefficax</name>
    <dbReference type="NCBI Taxonomy" id="298654"/>
    <lineage>
        <taxon>Bacteria</taxon>
        <taxon>Bacillati</taxon>
        <taxon>Actinomycetota</taxon>
        <taxon>Actinomycetes</taxon>
        <taxon>Frankiales</taxon>
        <taxon>Frankiaceae</taxon>
        <taxon>Pseudofrankia</taxon>
    </lineage>
</organism>
<name>E3J7T4_PSEI1</name>
<keyword evidence="1" id="KW-0456">Lyase</keyword>
<keyword evidence="4" id="KW-1185">Reference proteome</keyword>
<dbReference type="GO" id="GO:0016787">
    <property type="term" value="F:hydrolase activity"/>
    <property type="evidence" value="ECO:0007669"/>
    <property type="project" value="UniProtKB-KW"/>
</dbReference>
<dbReference type="eggNOG" id="COG2159">
    <property type="taxonomic scope" value="Bacteria"/>
</dbReference>
<evidence type="ECO:0000313" key="3">
    <source>
        <dbReference type="EMBL" id="ADP80838.1"/>
    </source>
</evidence>
<dbReference type="STRING" id="298654.FraEuI1c_2811"/>
<dbReference type="EMBL" id="CP002299">
    <property type="protein sequence ID" value="ADP80838.1"/>
    <property type="molecule type" value="Genomic_DNA"/>
</dbReference>
<dbReference type="InterPro" id="IPR032466">
    <property type="entry name" value="Metal_Hydrolase"/>
</dbReference>
<feature type="domain" description="Amidohydrolase-related" evidence="2">
    <location>
        <begin position="120"/>
        <end position="381"/>
    </location>
</feature>
<dbReference type="InParanoid" id="E3J7T4"/>
<proteinExistence type="predicted"/>
<dbReference type="PANTHER" id="PTHR21240">
    <property type="entry name" value="2-AMINO-3-CARBOXYLMUCONATE-6-SEMIALDEHYDE DECARBOXYLASE"/>
    <property type="match status" value="1"/>
</dbReference>
<dbReference type="GO" id="GO:0019748">
    <property type="term" value="P:secondary metabolic process"/>
    <property type="evidence" value="ECO:0007669"/>
    <property type="project" value="TreeGrafter"/>
</dbReference>
<reference evidence="3 4" key="1">
    <citation type="submission" date="2010-10" db="EMBL/GenBank/DDBJ databases">
        <title>Complete sequence of Frankia sp. EuI1c.</title>
        <authorList>
            <consortium name="US DOE Joint Genome Institute"/>
            <person name="Lucas S."/>
            <person name="Copeland A."/>
            <person name="Lapidus A."/>
            <person name="Cheng J.-F."/>
            <person name="Bruce D."/>
            <person name="Goodwin L."/>
            <person name="Pitluck S."/>
            <person name="Chertkov O."/>
            <person name="Detter J.C."/>
            <person name="Han C."/>
            <person name="Tapia R."/>
            <person name="Land M."/>
            <person name="Hauser L."/>
            <person name="Jeffries C."/>
            <person name="Kyrpides N."/>
            <person name="Ivanova N."/>
            <person name="Mikhailova N."/>
            <person name="Beauchemin N."/>
            <person name="Sen A."/>
            <person name="Sur S.A."/>
            <person name="Gtari M."/>
            <person name="Wall L."/>
            <person name="Tisa L."/>
            <person name="Woyke T."/>
        </authorList>
    </citation>
    <scope>NUCLEOTIDE SEQUENCE [LARGE SCALE GENOMIC DNA]</scope>
    <source>
        <strain evidence="4">DSM 45817 / CECT 9037 / EuI1c</strain>
    </source>
</reference>